<dbReference type="RefSeq" id="WP_378403566.1">
    <property type="nucleotide sequence ID" value="NZ_JBHTCS010000010.1"/>
</dbReference>
<evidence type="ECO:0000259" key="1">
    <source>
        <dbReference type="Pfam" id="PF13472"/>
    </source>
</evidence>
<dbReference type="EMBL" id="JBHTCS010000010">
    <property type="protein sequence ID" value="MFC7447967.1"/>
    <property type="molecule type" value="Genomic_DNA"/>
</dbReference>
<dbReference type="SUPFAM" id="SSF52266">
    <property type="entry name" value="SGNH hydrolase"/>
    <property type="match status" value="1"/>
</dbReference>
<dbReference type="Gene3D" id="3.40.50.1110">
    <property type="entry name" value="SGNH hydrolase"/>
    <property type="match status" value="1"/>
</dbReference>
<dbReference type="Proteomes" id="UP001596484">
    <property type="component" value="Unassembled WGS sequence"/>
</dbReference>
<accession>A0ABW2RVV1</accession>
<protein>
    <submittedName>
        <fullName evidence="2">GDSL-type esterase/lipase family protein</fullName>
    </submittedName>
</protein>
<organism evidence="2 3">
    <name type="scientific">Rhodococcus daqingensis</name>
    <dbReference type="NCBI Taxonomy" id="2479363"/>
    <lineage>
        <taxon>Bacteria</taxon>
        <taxon>Bacillati</taxon>
        <taxon>Actinomycetota</taxon>
        <taxon>Actinomycetes</taxon>
        <taxon>Mycobacteriales</taxon>
        <taxon>Nocardiaceae</taxon>
        <taxon>Rhodococcus</taxon>
    </lineage>
</organism>
<dbReference type="InterPro" id="IPR036514">
    <property type="entry name" value="SGNH_hydro_sf"/>
</dbReference>
<dbReference type="PANTHER" id="PTHR30383:SF5">
    <property type="entry name" value="SGNH HYDROLASE-TYPE ESTERASE DOMAIN-CONTAINING PROTEIN"/>
    <property type="match status" value="1"/>
</dbReference>
<proteinExistence type="predicted"/>
<gene>
    <name evidence="2" type="ORF">ACFQS9_08705</name>
</gene>
<evidence type="ECO:0000313" key="2">
    <source>
        <dbReference type="EMBL" id="MFC7447967.1"/>
    </source>
</evidence>
<dbReference type="PANTHER" id="PTHR30383">
    <property type="entry name" value="THIOESTERASE 1/PROTEASE 1/LYSOPHOSPHOLIPASE L1"/>
    <property type="match status" value="1"/>
</dbReference>
<comment type="caution">
    <text evidence="2">The sequence shown here is derived from an EMBL/GenBank/DDBJ whole genome shotgun (WGS) entry which is preliminary data.</text>
</comment>
<keyword evidence="3" id="KW-1185">Reference proteome</keyword>
<dbReference type="InterPro" id="IPR051532">
    <property type="entry name" value="Ester_Hydrolysis_Enzymes"/>
</dbReference>
<name>A0ABW2RVV1_9NOCA</name>
<dbReference type="InterPro" id="IPR013830">
    <property type="entry name" value="SGNH_hydro"/>
</dbReference>
<evidence type="ECO:0000313" key="3">
    <source>
        <dbReference type="Proteomes" id="UP001596484"/>
    </source>
</evidence>
<feature type="domain" description="SGNH hydrolase-type esterase" evidence="1">
    <location>
        <begin position="12"/>
        <end position="184"/>
    </location>
</feature>
<dbReference type="Pfam" id="PF13472">
    <property type="entry name" value="Lipase_GDSL_2"/>
    <property type="match status" value="1"/>
</dbReference>
<reference evidence="3" key="1">
    <citation type="journal article" date="2019" name="Int. J. Syst. Evol. Microbiol.">
        <title>The Global Catalogue of Microorganisms (GCM) 10K type strain sequencing project: providing services to taxonomists for standard genome sequencing and annotation.</title>
        <authorList>
            <consortium name="The Broad Institute Genomics Platform"/>
            <consortium name="The Broad Institute Genome Sequencing Center for Infectious Disease"/>
            <person name="Wu L."/>
            <person name="Ma J."/>
        </authorList>
    </citation>
    <scope>NUCLEOTIDE SEQUENCE [LARGE SCALE GENOMIC DNA]</scope>
    <source>
        <strain evidence="3">ICMP 19430</strain>
    </source>
</reference>
<sequence>MQWQSEDLRICFVGDSFVAGVGDETALGWTGRLLARSARAGRPATGYNLGIRRDTSTDIRARLREEVERRRPTGTELRLVFSFGVNDATDEGVGPRVPATTSRDNLIHCLDVAGDAPVLFVGPPPVHDEEHNRRILLLNNDFREICDACGCTFVDVFTALEKHDIWRRQVRDGDGAHPRSDGYTALFELVAPAWDEWLRS</sequence>